<dbReference type="RefSeq" id="WP_065398544.1">
    <property type="nucleotide sequence ID" value="NZ_MAYG01000001.1"/>
</dbReference>
<feature type="chain" id="PRO_5008621050" evidence="1">
    <location>
        <begin position="19"/>
        <end position="190"/>
    </location>
</feature>
<name>A0A1B8ZSH9_9FLAO</name>
<dbReference type="EMBL" id="MAYG01000001">
    <property type="protein sequence ID" value="OCA74555.1"/>
    <property type="molecule type" value="Genomic_DNA"/>
</dbReference>
<evidence type="ECO:0000313" key="3">
    <source>
        <dbReference type="Proteomes" id="UP000093432"/>
    </source>
</evidence>
<dbReference type="STRING" id="651561.BBI00_09525"/>
<dbReference type="Proteomes" id="UP000093432">
    <property type="component" value="Unassembled WGS sequence"/>
</dbReference>
<feature type="signal peptide" evidence="1">
    <location>
        <begin position="1"/>
        <end position="18"/>
    </location>
</feature>
<sequence length="190" mass="22198">MKKIILLLIFFCFTFGFSQEKEDTRYFPAVYILKNSNDSISAKVRNTGTVSNKKYSVYTILMKMKMVDKEKNTTWVKPGDVKYIKITDNENVSYEYYDSAAKNLNDVGLVRVFYEGKNISGYQAYSNSGFSIISKEYIVDKDKKVIFEGHFADQKFRSFVNDPNLEEKLKSAKTWEDYSKVLQLWDSKFN</sequence>
<gene>
    <name evidence="2" type="ORF">BBI00_09525</name>
</gene>
<organism evidence="2 3">
    <name type="scientific">Chryseobacterium arthrosphaerae</name>
    <dbReference type="NCBI Taxonomy" id="651561"/>
    <lineage>
        <taxon>Bacteria</taxon>
        <taxon>Pseudomonadati</taxon>
        <taxon>Bacteroidota</taxon>
        <taxon>Flavobacteriia</taxon>
        <taxon>Flavobacteriales</taxon>
        <taxon>Weeksellaceae</taxon>
        <taxon>Chryseobacterium group</taxon>
        <taxon>Chryseobacterium</taxon>
    </lineage>
</organism>
<keyword evidence="1" id="KW-0732">Signal</keyword>
<accession>A0A1B8ZSH9</accession>
<comment type="caution">
    <text evidence="2">The sequence shown here is derived from an EMBL/GenBank/DDBJ whole genome shotgun (WGS) entry which is preliminary data.</text>
</comment>
<protein>
    <submittedName>
        <fullName evidence="2">Uncharacterized protein</fullName>
    </submittedName>
</protein>
<evidence type="ECO:0000256" key="1">
    <source>
        <dbReference type="SAM" id="SignalP"/>
    </source>
</evidence>
<proteinExistence type="predicted"/>
<dbReference type="OrthoDB" id="1261245at2"/>
<reference evidence="3" key="1">
    <citation type="submission" date="2016-07" db="EMBL/GenBank/DDBJ databases">
        <authorList>
            <person name="Florea S."/>
            <person name="Webb J.S."/>
            <person name="Jaromczyk J."/>
            <person name="Schardl C.L."/>
        </authorList>
    </citation>
    <scope>NUCLEOTIDE SEQUENCE [LARGE SCALE GENOMIC DNA]</scope>
    <source>
        <strain evidence="3">CC-VM-7</strain>
    </source>
</reference>
<evidence type="ECO:0000313" key="2">
    <source>
        <dbReference type="EMBL" id="OCA74555.1"/>
    </source>
</evidence>
<dbReference type="AlphaFoldDB" id="A0A1B8ZSH9"/>